<dbReference type="SUPFAM" id="SSF56112">
    <property type="entry name" value="Protein kinase-like (PK-like)"/>
    <property type="match status" value="2"/>
</dbReference>
<dbReference type="AlphaFoldDB" id="A0AAN7YN64"/>
<dbReference type="InterPro" id="IPR008271">
    <property type="entry name" value="Ser/Thr_kinase_AS"/>
</dbReference>
<dbReference type="PROSITE" id="PS00109">
    <property type="entry name" value="PROTEIN_KINASE_TYR"/>
    <property type="match status" value="1"/>
</dbReference>
<keyword evidence="4" id="KW-0067">ATP-binding</keyword>
<protein>
    <recommendedName>
        <fullName evidence="5">Protein kinase domain-containing protein</fullName>
    </recommendedName>
</protein>
<dbReference type="InterPro" id="IPR008266">
    <property type="entry name" value="Tyr_kinase_AS"/>
</dbReference>
<dbReference type="PANTHER" id="PTHR44329">
    <property type="entry name" value="SERINE/THREONINE-PROTEIN KINASE TNNI3K-RELATED"/>
    <property type="match status" value="1"/>
</dbReference>
<evidence type="ECO:0000313" key="7">
    <source>
        <dbReference type="Proteomes" id="UP001344447"/>
    </source>
</evidence>
<keyword evidence="7" id="KW-1185">Reference proteome</keyword>
<proteinExistence type="predicted"/>
<dbReference type="CDD" id="cd13999">
    <property type="entry name" value="STKc_MAP3K-like"/>
    <property type="match status" value="1"/>
</dbReference>
<dbReference type="Gene3D" id="1.10.510.10">
    <property type="entry name" value="Transferase(Phosphotransferase) domain 1"/>
    <property type="match status" value="2"/>
</dbReference>
<evidence type="ECO:0000256" key="4">
    <source>
        <dbReference type="ARBA" id="ARBA00022840"/>
    </source>
</evidence>
<keyword evidence="1" id="KW-0808">Transferase</keyword>
<dbReference type="InterPro" id="IPR001245">
    <property type="entry name" value="Ser-Thr/Tyr_kinase_cat_dom"/>
</dbReference>
<evidence type="ECO:0000313" key="6">
    <source>
        <dbReference type="EMBL" id="KAK5577669.1"/>
    </source>
</evidence>
<evidence type="ECO:0000256" key="3">
    <source>
        <dbReference type="ARBA" id="ARBA00022777"/>
    </source>
</evidence>
<dbReference type="PANTHER" id="PTHR44329:SF298">
    <property type="entry name" value="MIXED LINEAGE KINASE DOMAIN-LIKE PROTEIN"/>
    <property type="match status" value="1"/>
</dbReference>
<feature type="domain" description="Protein kinase" evidence="5">
    <location>
        <begin position="315"/>
        <end position="599"/>
    </location>
</feature>
<accession>A0AAN7YN64</accession>
<dbReference type="GO" id="GO:0004674">
    <property type="term" value="F:protein serine/threonine kinase activity"/>
    <property type="evidence" value="ECO:0007669"/>
    <property type="project" value="TreeGrafter"/>
</dbReference>
<dbReference type="Proteomes" id="UP001344447">
    <property type="component" value="Unassembled WGS sequence"/>
</dbReference>
<dbReference type="GO" id="GO:0005524">
    <property type="term" value="F:ATP binding"/>
    <property type="evidence" value="ECO:0007669"/>
    <property type="project" value="UniProtKB-KW"/>
</dbReference>
<dbReference type="SMART" id="SM00220">
    <property type="entry name" value="S_TKc"/>
    <property type="match status" value="2"/>
</dbReference>
<dbReference type="PROSITE" id="PS50011">
    <property type="entry name" value="PROTEIN_KINASE_DOM"/>
    <property type="match status" value="2"/>
</dbReference>
<gene>
    <name evidence="6" type="ORF">RB653_002613</name>
</gene>
<dbReference type="InterPro" id="IPR011009">
    <property type="entry name" value="Kinase-like_dom_sf"/>
</dbReference>
<reference evidence="6 7" key="1">
    <citation type="submission" date="2023-11" db="EMBL/GenBank/DDBJ databases">
        <title>Dfirmibasis_genome.</title>
        <authorList>
            <person name="Edelbroek B."/>
            <person name="Kjellin J."/>
            <person name="Jerlstrom-Hultqvist J."/>
            <person name="Soderbom F."/>
        </authorList>
    </citation>
    <scope>NUCLEOTIDE SEQUENCE [LARGE SCALE GENOMIC DNA]</scope>
    <source>
        <strain evidence="6 7">TNS-C-14</strain>
    </source>
</reference>
<name>A0AAN7YN64_9MYCE</name>
<dbReference type="EMBL" id="JAVFKY010000004">
    <property type="protein sequence ID" value="KAK5577669.1"/>
    <property type="molecule type" value="Genomic_DNA"/>
</dbReference>
<sequence>MNIHRKEEWEEISSIGSCNTKSRVLKCRKKNGLIENEKVDIVAVKIVEKKFFKVNETNILEKIRLFNIPRYYSHAEDDNFFYIYMEYIDGENLANILKMKKKQCNILKLKKQFRFKETEIVSMIADLTETLSFLHKHQILHRDIKPSNLILDKSENLKLIDFGSSIIVEDGDSDTKESSFAITGTHTHMAPEVKKLHKSTKKSDVWSLGCTILEIIGGNLKKTTPDGIPIIPKHASEILVDFIKRCLVIDPNKRSHMEELLTHRLISSIVGQNKNRENNIEPKFNNDYLSSRFPERFAPRFEKPKWEIEFDELEFNNDTIGGDGFFSVVKKGYYNETEVAIKLIKKAHCENVTVCDTFYHEVLIISNLRHPNIVQFMAACIKFDVKEVNHCIVSEWMSGGNLSQFLVNEHRILEKNPHLRVKILLDIAKGLLYSHRQSIIHRDLTSNNVLLNFRKKSNSGIDNDDNQPTYDSDEIIAKVCDFGLSSNQSESKKLRGGSIHYMAPENLNGSPINEKSDIYSYGLLIWQMFSCAPPNTIYSPKEMASMVSDPIQNYRPQIPNSVPIYFKELITQCWDRNPLNRPKDFSIIIQKLKDIDQTFNNNNNKSTVSSISSTAITTIVSTIISNSANSSYSTSEDSTYASGFNSGDLYN</sequence>
<comment type="caution">
    <text evidence="6">The sequence shown here is derived from an EMBL/GenBank/DDBJ whole genome shotgun (WGS) entry which is preliminary data.</text>
</comment>
<dbReference type="Pfam" id="PF07714">
    <property type="entry name" value="PK_Tyr_Ser-Thr"/>
    <property type="match status" value="1"/>
</dbReference>
<dbReference type="Gene3D" id="3.30.200.20">
    <property type="entry name" value="Phosphorylase Kinase, domain 1"/>
    <property type="match status" value="1"/>
</dbReference>
<evidence type="ECO:0000256" key="1">
    <source>
        <dbReference type="ARBA" id="ARBA00022679"/>
    </source>
</evidence>
<evidence type="ECO:0000256" key="2">
    <source>
        <dbReference type="ARBA" id="ARBA00022741"/>
    </source>
</evidence>
<dbReference type="InterPro" id="IPR000719">
    <property type="entry name" value="Prot_kinase_dom"/>
</dbReference>
<dbReference type="Pfam" id="PF00069">
    <property type="entry name" value="Pkinase"/>
    <property type="match status" value="1"/>
</dbReference>
<feature type="domain" description="Protein kinase" evidence="5">
    <location>
        <begin position="9"/>
        <end position="266"/>
    </location>
</feature>
<organism evidence="6 7">
    <name type="scientific">Dictyostelium firmibasis</name>
    <dbReference type="NCBI Taxonomy" id="79012"/>
    <lineage>
        <taxon>Eukaryota</taxon>
        <taxon>Amoebozoa</taxon>
        <taxon>Evosea</taxon>
        <taxon>Eumycetozoa</taxon>
        <taxon>Dictyostelia</taxon>
        <taxon>Dictyosteliales</taxon>
        <taxon>Dictyosteliaceae</taxon>
        <taxon>Dictyostelium</taxon>
    </lineage>
</organism>
<dbReference type="FunFam" id="3.30.200.20:FF:000180">
    <property type="entry name" value="serine/threonine-protein kinase STY46-like"/>
    <property type="match status" value="1"/>
</dbReference>
<dbReference type="InterPro" id="IPR051681">
    <property type="entry name" value="Ser/Thr_Kinases-Pseudokinases"/>
</dbReference>
<dbReference type="PROSITE" id="PS00108">
    <property type="entry name" value="PROTEIN_KINASE_ST"/>
    <property type="match status" value="1"/>
</dbReference>
<keyword evidence="2" id="KW-0547">Nucleotide-binding</keyword>
<evidence type="ECO:0000259" key="5">
    <source>
        <dbReference type="PROSITE" id="PS50011"/>
    </source>
</evidence>
<keyword evidence="3" id="KW-0418">Kinase</keyword>